<dbReference type="Gene3D" id="3.40.50.720">
    <property type="entry name" value="NAD(P)-binding Rossmann-like Domain"/>
    <property type="match status" value="1"/>
</dbReference>
<evidence type="ECO:0000256" key="1">
    <source>
        <dbReference type="ARBA" id="ARBA00022857"/>
    </source>
</evidence>
<accession>X0P9N7</accession>
<evidence type="ECO:0000259" key="3">
    <source>
        <dbReference type="Pfam" id="PF01113"/>
    </source>
</evidence>
<organism evidence="4 5">
    <name type="scientific">Lentilactobacillus farraginis DSM 18382 = JCM 14108</name>
    <dbReference type="NCBI Taxonomy" id="1423743"/>
    <lineage>
        <taxon>Bacteria</taxon>
        <taxon>Bacillati</taxon>
        <taxon>Bacillota</taxon>
        <taxon>Bacilli</taxon>
        <taxon>Lactobacillales</taxon>
        <taxon>Lactobacillaceae</taxon>
        <taxon>Lentilactobacillus</taxon>
    </lineage>
</organism>
<evidence type="ECO:0000313" key="5">
    <source>
        <dbReference type="Proteomes" id="UP000019488"/>
    </source>
</evidence>
<dbReference type="AlphaFoldDB" id="X0P9N7"/>
<feature type="domain" description="Dihydrodipicolinate reductase N-terminal" evidence="3">
    <location>
        <begin position="2"/>
        <end position="34"/>
    </location>
</feature>
<protein>
    <submittedName>
        <fullName evidence="4">Dihydrodipicolinate reductase</fullName>
    </submittedName>
</protein>
<comment type="caution">
    <text evidence="4">The sequence shown here is derived from an EMBL/GenBank/DDBJ whole genome shotgun (WGS) entry which is preliminary data.</text>
</comment>
<dbReference type="Pfam" id="PF01113">
    <property type="entry name" value="DapB_N"/>
    <property type="match status" value="1"/>
</dbReference>
<reference evidence="4" key="1">
    <citation type="journal article" date="2014" name="Genome Announc.">
        <title>Draft Genome Sequences of Two Lactobacillus Strains, L. farraginis JCM 14108T and L. composti JCM 14202T, Isolated from Compost of Distilled Shochu Residue.</title>
        <authorList>
            <person name="Yuki M."/>
            <person name="Oshima K."/>
            <person name="Suda W."/>
            <person name="Kitahara M."/>
            <person name="Kitamura K."/>
            <person name="Iida T."/>
            <person name="Hattori M."/>
            <person name="Ohkuma M."/>
        </authorList>
    </citation>
    <scope>NUCLEOTIDE SEQUENCE [LARGE SCALE GENOMIC DNA]</scope>
    <source>
        <strain evidence="4">JCM 14108</strain>
    </source>
</reference>
<dbReference type="GO" id="GO:0008839">
    <property type="term" value="F:4-hydroxy-tetrahydrodipicolinate reductase"/>
    <property type="evidence" value="ECO:0007669"/>
    <property type="project" value="InterPro"/>
</dbReference>
<dbReference type="EMBL" id="BAKI01000003">
    <property type="protein sequence ID" value="GAF35613.1"/>
    <property type="molecule type" value="Genomic_DNA"/>
</dbReference>
<proteinExistence type="predicted"/>
<dbReference type="SUPFAM" id="SSF51735">
    <property type="entry name" value="NAD(P)-binding Rossmann-fold domains"/>
    <property type="match status" value="1"/>
</dbReference>
<keyword evidence="1" id="KW-0521">NADP</keyword>
<dbReference type="GO" id="GO:0009089">
    <property type="term" value="P:lysine biosynthetic process via diaminopimelate"/>
    <property type="evidence" value="ECO:0007669"/>
    <property type="project" value="InterPro"/>
</dbReference>
<keyword evidence="2" id="KW-0560">Oxidoreductase</keyword>
<dbReference type="Proteomes" id="UP000019488">
    <property type="component" value="Unassembled WGS sequence"/>
</dbReference>
<dbReference type="InterPro" id="IPR036291">
    <property type="entry name" value="NAD(P)-bd_dom_sf"/>
</dbReference>
<gene>
    <name evidence="4" type="ORF">JCM14108_508</name>
</gene>
<dbReference type="InterPro" id="IPR000846">
    <property type="entry name" value="DapB_N"/>
</dbReference>
<evidence type="ECO:0000313" key="4">
    <source>
        <dbReference type="EMBL" id="GAF35613.1"/>
    </source>
</evidence>
<name>X0P9N7_9LACO</name>
<sequence>MIKVLVAGFMGSMGQKTVQMINESDEFELVGGYNPGIDVAHMQDGAKR</sequence>
<evidence type="ECO:0000256" key="2">
    <source>
        <dbReference type="ARBA" id="ARBA00023002"/>
    </source>
</evidence>